<dbReference type="SUPFAM" id="SSF53335">
    <property type="entry name" value="S-adenosyl-L-methionine-dependent methyltransferases"/>
    <property type="match status" value="1"/>
</dbReference>
<dbReference type="AlphaFoldDB" id="K9VI02"/>
<dbReference type="InterPro" id="IPR050953">
    <property type="entry name" value="N4_N6_ade-DNA_methylase"/>
</dbReference>
<reference evidence="4 5" key="1">
    <citation type="submission" date="2012-05" db="EMBL/GenBank/DDBJ databases">
        <title>Finished chromosome of genome of Oscillatoria sp. PCC 7112.</title>
        <authorList>
            <consortium name="US DOE Joint Genome Institute"/>
            <person name="Gugger M."/>
            <person name="Coursin T."/>
            <person name="Rippka R."/>
            <person name="Tandeau De Marsac N."/>
            <person name="Huntemann M."/>
            <person name="Wei C.-L."/>
            <person name="Han J."/>
            <person name="Detter J.C."/>
            <person name="Han C."/>
            <person name="Tapia R."/>
            <person name="Davenport K."/>
            <person name="Daligault H."/>
            <person name="Erkkila T."/>
            <person name="Gu W."/>
            <person name="Munk A.C.C."/>
            <person name="Teshima H."/>
            <person name="Xu Y."/>
            <person name="Chain P."/>
            <person name="Chen A."/>
            <person name="Krypides N."/>
            <person name="Mavromatis K."/>
            <person name="Markowitz V."/>
            <person name="Szeto E."/>
            <person name="Ivanova N."/>
            <person name="Mikhailova N."/>
            <person name="Ovchinnikova G."/>
            <person name="Pagani I."/>
            <person name="Pati A."/>
            <person name="Goodwin L."/>
            <person name="Peters L."/>
            <person name="Pitluck S."/>
            <person name="Woyke T."/>
            <person name="Kerfeld C."/>
        </authorList>
    </citation>
    <scope>NUCLEOTIDE SEQUENCE [LARGE SCALE GENOMIC DNA]</scope>
    <source>
        <strain evidence="4 5">PCC 7112</strain>
    </source>
</reference>
<name>K9VI02_9CYAN</name>
<evidence type="ECO:0000256" key="3">
    <source>
        <dbReference type="ARBA" id="ARBA00022691"/>
    </source>
</evidence>
<dbReference type="HOGENOM" id="CLU_044835_0_0_3"/>
<dbReference type="Proteomes" id="UP000010478">
    <property type="component" value="Chromosome"/>
</dbReference>
<keyword evidence="5" id="KW-1185">Reference proteome</keyword>
<keyword evidence="1" id="KW-0489">Methyltransferase</keyword>
<dbReference type="KEGG" id="oni:Osc7112_3181"/>
<dbReference type="CDD" id="cd02440">
    <property type="entry name" value="AdoMet_MTases"/>
    <property type="match status" value="1"/>
</dbReference>
<dbReference type="RefSeq" id="WP_015176841.1">
    <property type="nucleotide sequence ID" value="NC_019729.1"/>
</dbReference>
<keyword evidence="2" id="KW-0808">Transferase</keyword>
<dbReference type="Gene3D" id="3.40.50.150">
    <property type="entry name" value="Vaccinia Virus protein VP39"/>
    <property type="match status" value="1"/>
</dbReference>
<dbReference type="EMBL" id="CP003614">
    <property type="protein sequence ID" value="AFZ07566.1"/>
    <property type="molecule type" value="Genomic_DNA"/>
</dbReference>
<evidence type="ECO:0000256" key="2">
    <source>
        <dbReference type="ARBA" id="ARBA00022679"/>
    </source>
</evidence>
<dbReference type="GO" id="GO:0032259">
    <property type="term" value="P:methylation"/>
    <property type="evidence" value="ECO:0007669"/>
    <property type="project" value="UniProtKB-KW"/>
</dbReference>
<dbReference type="PANTHER" id="PTHR33841">
    <property type="entry name" value="DNA METHYLTRANSFERASE YEEA-RELATED"/>
    <property type="match status" value="1"/>
</dbReference>
<keyword evidence="3" id="KW-0949">S-adenosyl-L-methionine</keyword>
<dbReference type="STRING" id="179408.Osc7112_3181"/>
<evidence type="ECO:0000313" key="4">
    <source>
        <dbReference type="EMBL" id="AFZ07566.1"/>
    </source>
</evidence>
<dbReference type="GO" id="GO:0008168">
    <property type="term" value="F:methyltransferase activity"/>
    <property type="evidence" value="ECO:0007669"/>
    <property type="project" value="UniProtKB-KW"/>
</dbReference>
<protein>
    <submittedName>
        <fullName evidence="4">Type II restriction enzyme NspV-like protein</fullName>
    </submittedName>
</protein>
<evidence type="ECO:0000256" key="1">
    <source>
        <dbReference type="ARBA" id="ARBA00022603"/>
    </source>
</evidence>
<dbReference type="InterPro" id="IPR029063">
    <property type="entry name" value="SAM-dependent_MTases_sf"/>
</dbReference>
<sequence length="487" mass="55849">MSFNDRQTKLEYGDFQTPLELAEMVCRKLIELDVNPKVIIEPTCGIGNFIKAAANSFPSASKIVGVEINQHYLIELIAKHELLQDERCEVKHGDFFDFDWTSLINQFNHRVLVLGNFPWVTNSQQGTIGGENLPKKSNFQKHTGLDALTGKSNFDISEWMLIQAVQWLQNRDATLAMLCKTSTARKLLNYLHSQKLNLAECATYTIDAKKYFEANVDACLLFCKFDYNSRNYFCDVFSSLESSECHRIGYHNNLLVKDIDSFRKLSNLYAVNPGTKWRSGVKHDCSNVMEFRKIDNLFVNGFGEAVELEETYLFPLFKGSDVAQNRINATDRYILVTQKFIGESTENIKTIAPNTGRYLEKCGQYLDNRKSKIYQNNPRFSIFGVGYYSFQPWKIAICGLYKKLDFRLIGEIANKPAIFDDTVYFLSFDSERVARQTFELLNSPTAINFYSALVFWDEKRPIKSSILNCLNLAILADSEFVTADARR</sequence>
<evidence type="ECO:0000313" key="5">
    <source>
        <dbReference type="Proteomes" id="UP000010478"/>
    </source>
</evidence>
<dbReference type="PANTHER" id="PTHR33841:SF5">
    <property type="entry name" value="DNA METHYLASE (MODIFICATION METHYLASE) (METHYLTRANSFERASE)-RELATED"/>
    <property type="match status" value="1"/>
</dbReference>
<dbReference type="OrthoDB" id="9784823at2"/>
<organism evidence="4 5">
    <name type="scientific">Phormidium nigroviride PCC 7112</name>
    <dbReference type="NCBI Taxonomy" id="179408"/>
    <lineage>
        <taxon>Bacteria</taxon>
        <taxon>Bacillati</taxon>
        <taxon>Cyanobacteriota</taxon>
        <taxon>Cyanophyceae</taxon>
        <taxon>Oscillatoriophycideae</taxon>
        <taxon>Oscillatoriales</taxon>
        <taxon>Oscillatoriaceae</taxon>
        <taxon>Phormidium</taxon>
    </lineage>
</organism>
<gene>
    <name evidence="4" type="ORF">Osc7112_3181</name>
</gene>
<dbReference type="REBASE" id="57976">
    <property type="entry name" value="M.Oni7112ORF3181P"/>
</dbReference>
<proteinExistence type="predicted"/>
<dbReference type="PATRIC" id="fig|179408.3.peg.3905"/>
<accession>K9VI02</accession>
<dbReference type="eggNOG" id="COG0827">
    <property type="taxonomic scope" value="Bacteria"/>
</dbReference>